<evidence type="ECO:0000256" key="1">
    <source>
        <dbReference type="SAM" id="Coils"/>
    </source>
</evidence>
<dbReference type="AlphaFoldDB" id="A0A2W7MIB4"/>
<keyword evidence="1" id="KW-0175">Coiled coil</keyword>
<reference evidence="3 4" key="1">
    <citation type="submission" date="2018-06" db="EMBL/GenBank/DDBJ databases">
        <title>Genomic Encyclopedia of Type Strains, Phase IV (KMG-IV): sequencing the most valuable type-strain genomes for metagenomic binning, comparative biology and taxonomic classification.</title>
        <authorList>
            <person name="Goeker M."/>
        </authorList>
    </citation>
    <scope>NUCLEOTIDE SEQUENCE [LARGE SCALE GENOMIC DNA]</scope>
    <source>
        <strain evidence="3 4">DSM 5</strain>
    </source>
</reference>
<name>A0A2W7MIB4_9BACI</name>
<dbReference type="EMBL" id="QKZI01000001">
    <property type="protein sequence ID" value="PZX07062.1"/>
    <property type="molecule type" value="Genomic_DNA"/>
</dbReference>
<feature type="coiled-coil region" evidence="1">
    <location>
        <begin position="28"/>
        <end position="55"/>
    </location>
</feature>
<protein>
    <submittedName>
        <fullName evidence="3">Uncharacterized protein</fullName>
    </submittedName>
</protein>
<dbReference type="RefSeq" id="WP_111437754.1">
    <property type="nucleotide sequence ID" value="NZ_QKZI01000001.1"/>
</dbReference>
<evidence type="ECO:0000256" key="2">
    <source>
        <dbReference type="SAM" id="MobiDB-lite"/>
    </source>
</evidence>
<evidence type="ECO:0000313" key="3">
    <source>
        <dbReference type="EMBL" id="PZX07062.1"/>
    </source>
</evidence>
<proteinExistence type="predicted"/>
<evidence type="ECO:0000313" key="4">
    <source>
        <dbReference type="Proteomes" id="UP000248646"/>
    </source>
</evidence>
<comment type="caution">
    <text evidence="3">The sequence shown here is derived from an EMBL/GenBank/DDBJ whole genome shotgun (WGS) entry which is preliminary data.</text>
</comment>
<dbReference type="OrthoDB" id="2667321at2"/>
<gene>
    <name evidence="3" type="ORF">C7437_101169</name>
</gene>
<feature type="compositionally biased region" description="Polar residues" evidence="2">
    <location>
        <begin position="180"/>
        <end position="192"/>
    </location>
</feature>
<organism evidence="3 4">
    <name type="scientific">Psychrobacillus insolitus</name>
    <dbReference type="NCBI Taxonomy" id="1461"/>
    <lineage>
        <taxon>Bacteria</taxon>
        <taxon>Bacillati</taxon>
        <taxon>Bacillota</taxon>
        <taxon>Bacilli</taxon>
        <taxon>Bacillales</taxon>
        <taxon>Bacillaceae</taxon>
        <taxon>Psychrobacillus</taxon>
    </lineage>
</organism>
<accession>A0A2W7MIB4</accession>
<dbReference type="Proteomes" id="UP000248646">
    <property type="component" value="Unassembled WGS sequence"/>
</dbReference>
<keyword evidence="4" id="KW-1185">Reference proteome</keyword>
<feature type="compositionally biased region" description="Basic and acidic residues" evidence="2">
    <location>
        <begin position="196"/>
        <end position="210"/>
    </location>
</feature>
<sequence>MKEKWFGLKKDPINQVIQKIESIFQYNQIEIEFELKKLTKENNKLKTQLKEYSNKVLNSHDGQLLWELGKERISKITNHLQEQTDIEMQELKHFYSERNKLIQLQLEEIDLEIQSIEHKFTKIGQQIANMIEQLEVEETHEDSIQFSNENYVLVNDIDQNTEDNLDKDDLNLVEEEQSNDENPSGKNLLTAQSLSESREISSKSEKKLEEANESIRLGEDNLIEQINSIKSRYIVGKMAGKDLYDSQGNLIISKSQIITSQVVNKAHCEGELAELIVNMKISGLGED</sequence>
<feature type="region of interest" description="Disordered" evidence="2">
    <location>
        <begin position="175"/>
        <end position="211"/>
    </location>
</feature>